<dbReference type="SUPFAM" id="SSF56784">
    <property type="entry name" value="HAD-like"/>
    <property type="match status" value="1"/>
</dbReference>
<dbReference type="InterPro" id="IPR036412">
    <property type="entry name" value="HAD-like_sf"/>
</dbReference>
<dbReference type="PANTHER" id="PTHR10000:SF25">
    <property type="entry name" value="PHOSPHATASE YKRA-RELATED"/>
    <property type="match status" value="1"/>
</dbReference>
<evidence type="ECO:0000313" key="1">
    <source>
        <dbReference type="EMBL" id="SES35858.1"/>
    </source>
</evidence>
<dbReference type="Proteomes" id="UP000182584">
    <property type="component" value="Unassembled WGS sequence"/>
</dbReference>
<dbReference type="OrthoDB" id="9810101at2"/>
<reference evidence="1 2" key="1">
    <citation type="submission" date="2016-10" db="EMBL/GenBank/DDBJ databases">
        <authorList>
            <person name="de Groot N.N."/>
        </authorList>
    </citation>
    <scope>NUCLEOTIDE SEQUENCE [LARGE SCALE GENOMIC DNA]</scope>
    <source>
        <strain evidence="1 2">AR40</strain>
    </source>
</reference>
<dbReference type="RefSeq" id="WP_074758483.1">
    <property type="nucleotide sequence ID" value="NZ_FOGJ01000032.1"/>
</dbReference>
<gene>
    <name evidence="1" type="ORF">SAMN04487884_13244</name>
</gene>
<dbReference type="GO" id="GO:0000287">
    <property type="term" value="F:magnesium ion binding"/>
    <property type="evidence" value="ECO:0007669"/>
    <property type="project" value="TreeGrafter"/>
</dbReference>
<organism evidence="1 2">
    <name type="scientific">Butyrivibrio fibrisolvens</name>
    <dbReference type="NCBI Taxonomy" id="831"/>
    <lineage>
        <taxon>Bacteria</taxon>
        <taxon>Bacillati</taxon>
        <taxon>Bacillota</taxon>
        <taxon>Clostridia</taxon>
        <taxon>Lachnospirales</taxon>
        <taxon>Lachnospiraceae</taxon>
        <taxon>Butyrivibrio</taxon>
    </lineage>
</organism>
<dbReference type="eggNOG" id="COG0561">
    <property type="taxonomic scope" value="Bacteria"/>
</dbReference>
<dbReference type="AlphaFoldDB" id="A0A1H9WPL1"/>
<dbReference type="Gene3D" id="3.30.1240.10">
    <property type="match status" value="1"/>
</dbReference>
<proteinExistence type="predicted"/>
<dbReference type="InterPro" id="IPR023214">
    <property type="entry name" value="HAD_sf"/>
</dbReference>
<accession>A0A1H9WPL1</accession>
<dbReference type="PANTHER" id="PTHR10000">
    <property type="entry name" value="PHOSPHOSERINE PHOSPHATASE"/>
    <property type="match status" value="1"/>
</dbReference>
<dbReference type="InterPro" id="IPR006379">
    <property type="entry name" value="HAD-SF_hydro_IIB"/>
</dbReference>
<evidence type="ECO:0008006" key="3">
    <source>
        <dbReference type="Google" id="ProtNLM"/>
    </source>
</evidence>
<sequence length="263" mass="29680">MSKKKYLFFDIDGTLAAGGYENFYIPDSAKLAIDKLKKAGHFLCIATGRAQALAIDTMKELGFENMVSDGGYGVTINNSLIGIKPLPKKEIVALIRECQEKGFPWGIQIDNSVTRTVPDDRFQKVAHDIYMKQRIVEGLDPEDYENIYKAYVACSIEEEKTLKSLKNLPWYRFHENYLFVEPSYKSVGIKKVMDYFGADYKDAVVFGDSGNDISMFKDDWTKVAMGNAIPELKELADYVTDDVDKNGIYNACEKLGLYTPVTC</sequence>
<evidence type="ECO:0000313" key="2">
    <source>
        <dbReference type="Proteomes" id="UP000182584"/>
    </source>
</evidence>
<dbReference type="Gene3D" id="3.40.50.1000">
    <property type="entry name" value="HAD superfamily/HAD-like"/>
    <property type="match status" value="1"/>
</dbReference>
<protein>
    <recommendedName>
        <fullName evidence="3">Hydrolase</fullName>
    </recommendedName>
</protein>
<name>A0A1H9WPL1_BUTFI</name>
<dbReference type="GO" id="GO:0016791">
    <property type="term" value="F:phosphatase activity"/>
    <property type="evidence" value="ECO:0007669"/>
    <property type="project" value="TreeGrafter"/>
</dbReference>
<dbReference type="GO" id="GO:0005829">
    <property type="term" value="C:cytosol"/>
    <property type="evidence" value="ECO:0007669"/>
    <property type="project" value="TreeGrafter"/>
</dbReference>
<dbReference type="EMBL" id="FOGJ01000032">
    <property type="protein sequence ID" value="SES35858.1"/>
    <property type="molecule type" value="Genomic_DNA"/>
</dbReference>
<dbReference type="Pfam" id="PF08282">
    <property type="entry name" value="Hydrolase_3"/>
    <property type="match status" value="1"/>
</dbReference>
<dbReference type="NCBIfam" id="TIGR01484">
    <property type="entry name" value="HAD-SF-IIB"/>
    <property type="match status" value="1"/>
</dbReference>